<dbReference type="GO" id="GO:0030313">
    <property type="term" value="C:cell envelope"/>
    <property type="evidence" value="ECO:0007669"/>
    <property type="project" value="UniProtKB-SubCell"/>
</dbReference>
<dbReference type="Proteomes" id="UP000070186">
    <property type="component" value="Unassembled WGS sequence"/>
</dbReference>
<keyword evidence="8" id="KW-1185">Reference proteome</keyword>
<keyword evidence="5" id="KW-0732">Signal</keyword>
<dbReference type="SUPFAM" id="SSF52833">
    <property type="entry name" value="Thioredoxin-like"/>
    <property type="match status" value="1"/>
</dbReference>
<evidence type="ECO:0000256" key="5">
    <source>
        <dbReference type="SAM" id="SignalP"/>
    </source>
</evidence>
<evidence type="ECO:0000256" key="3">
    <source>
        <dbReference type="ARBA" id="ARBA00023157"/>
    </source>
</evidence>
<dbReference type="PROSITE" id="PS51352">
    <property type="entry name" value="THIOREDOXIN_2"/>
    <property type="match status" value="1"/>
</dbReference>
<dbReference type="Pfam" id="PF08534">
    <property type="entry name" value="Redoxin"/>
    <property type="match status" value="1"/>
</dbReference>
<keyword evidence="2" id="KW-0201">Cytochrome c-type biogenesis</keyword>
<evidence type="ECO:0000256" key="4">
    <source>
        <dbReference type="ARBA" id="ARBA00023284"/>
    </source>
</evidence>
<dbReference type="STRING" id="281362.AT959_08175"/>
<comment type="subcellular location">
    <subcellularLocation>
        <location evidence="1">Cell envelope</location>
    </subcellularLocation>
</comment>
<proteinExistence type="predicted"/>
<sequence length="168" mass="18279">MKKLLPTLVFALFATLTAGPSVADELPASGPLFAATLSDLDDKPVALERYKGKPLVVNFWARWCGPCRAEIPELIKFRASHKGKIEVLGIGIEDKAEPAKEFAKAYEMDYPVLIAKEKGIPLMQALGNSKGGLPYTLFIDRNGQVVQKKMGLIRKADLDAAAALLLKN</sequence>
<evidence type="ECO:0000256" key="1">
    <source>
        <dbReference type="ARBA" id="ARBA00004196"/>
    </source>
</evidence>
<dbReference type="AlphaFoldDB" id="A0A133XID0"/>
<dbReference type="InterPro" id="IPR013766">
    <property type="entry name" value="Thioredoxin_domain"/>
</dbReference>
<dbReference type="GO" id="GO:0015036">
    <property type="term" value="F:disulfide oxidoreductase activity"/>
    <property type="evidence" value="ECO:0007669"/>
    <property type="project" value="UniProtKB-ARBA"/>
</dbReference>
<dbReference type="PROSITE" id="PS00194">
    <property type="entry name" value="THIOREDOXIN_1"/>
    <property type="match status" value="1"/>
</dbReference>
<dbReference type="PANTHER" id="PTHR42852">
    <property type="entry name" value="THIOL:DISULFIDE INTERCHANGE PROTEIN DSBE"/>
    <property type="match status" value="1"/>
</dbReference>
<feature type="domain" description="Thioredoxin" evidence="6">
    <location>
        <begin position="26"/>
        <end position="167"/>
    </location>
</feature>
<dbReference type="EMBL" id="LODL01000019">
    <property type="protein sequence ID" value="KXB30704.1"/>
    <property type="molecule type" value="Genomic_DNA"/>
</dbReference>
<dbReference type="CDD" id="cd02966">
    <property type="entry name" value="TlpA_like_family"/>
    <property type="match status" value="1"/>
</dbReference>
<dbReference type="InterPro" id="IPR017937">
    <property type="entry name" value="Thioredoxin_CS"/>
</dbReference>
<feature type="signal peptide" evidence="5">
    <location>
        <begin position="1"/>
        <end position="23"/>
    </location>
</feature>
<dbReference type="GO" id="GO:0017004">
    <property type="term" value="P:cytochrome complex assembly"/>
    <property type="evidence" value="ECO:0007669"/>
    <property type="project" value="UniProtKB-KW"/>
</dbReference>
<evidence type="ECO:0000313" key="7">
    <source>
        <dbReference type="EMBL" id="KXB30704.1"/>
    </source>
</evidence>
<protein>
    <submittedName>
        <fullName evidence="7">Thioredoxin</fullName>
    </submittedName>
</protein>
<dbReference type="InterPro" id="IPR013740">
    <property type="entry name" value="Redoxin"/>
</dbReference>
<evidence type="ECO:0000313" key="8">
    <source>
        <dbReference type="Proteomes" id="UP000070186"/>
    </source>
</evidence>
<keyword evidence="4" id="KW-0676">Redox-active center</keyword>
<dbReference type="InterPro" id="IPR050553">
    <property type="entry name" value="Thioredoxin_ResA/DsbE_sf"/>
</dbReference>
<feature type="chain" id="PRO_5007459699" evidence="5">
    <location>
        <begin position="24"/>
        <end position="168"/>
    </location>
</feature>
<accession>A0A133XID0</accession>
<evidence type="ECO:0000259" key="6">
    <source>
        <dbReference type="PROSITE" id="PS51352"/>
    </source>
</evidence>
<name>A0A133XID0_9RHOO</name>
<gene>
    <name evidence="7" type="ORF">AT959_08175</name>
</gene>
<keyword evidence="3" id="KW-1015">Disulfide bond</keyword>
<dbReference type="RefSeq" id="WP_066882492.1">
    <property type="nucleotide sequence ID" value="NZ_LODL01000019.1"/>
</dbReference>
<dbReference type="Gene3D" id="3.40.30.10">
    <property type="entry name" value="Glutaredoxin"/>
    <property type="match status" value="1"/>
</dbReference>
<dbReference type="InterPro" id="IPR036249">
    <property type="entry name" value="Thioredoxin-like_sf"/>
</dbReference>
<comment type="caution">
    <text evidence="7">The sequence shown here is derived from an EMBL/GenBank/DDBJ whole genome shotgun (WGS) entry which is preliminary data.</text>
</comment>
<evidence type="ECO:0000256" key="2">
    <source>
        <dbReference type="ARBA" id="ARBA00022748"/>
    </source>
</evidence>
<reference evidence="7 8" key="1">
    <citation type="submission" date="2015-12" db="EMBL/GenBank/DDBJ databases">
        <title>Nitrous oxide reduction kinetics distinguish bacteria harboring typical versus atypical NosZ.</title>
        <authorList>
            <person name="Yoon S."/>
            <person name="Nissen S."/>
            <person name="Park D."/>
            <person name="Sanford R.A."/>
            <person name="Loeffler F.E."/>
        </authorList>
    </citation>
    <scope>NUCLEOTIDE SEQUENCE [LARGE SCALE GENOMIC DNA]</scope>
    <source>
        <strain evidence="7 8">ATCC BAA-841</strain>
    </source>
</reference>
<dbReference type="PANTHER" id="PTHR42852:SF6">
    <property type="entry name" value="THIOL:DISULFIDE INTERCHANGE PROTEIN DSBE"/>
    <property type="match status" value="1"/>
</dbReference>
<organism evidence="7 8">
    <name type="scientific">Dechloromonas denitrificans</name>
    <dbReference type="NCBI Taxonomy" id="281362"/>
    <lineage>
        <taxon>Bacteria</taxon>
        <taxon>Pseudomonadati</taxon>
        <taxon>Pseudomonadota</taxon>
        <taxon>Betaproteobacteria</taxon>
        <taxon>Rhodocyclales</taxon>
        <taxon>Azonexaceae</taxon>
        <taxon>Dechloromonas</taxon>
    </lineage>
</organism>